<dbReference type="Proteomes" id="UP000286701">
    <property type="component" value="Unassembled WGS sequence"/>
</dbReference>
<proteinExistence type="predicted"/>
<feature type="domain" description="DinB-like" evidence="1">
    <location>
        <begin position="11"/>
        <end position="166"/>
    </location>
</feature>
<dbReference type="Pfam" id="PF12867">
    <property type="entry name" value="DinB_2"/>
    <property type="match status" value="1"/>
</dbReference>
<keyword evidence="3" id="KW-1185">Reference proteome</keyword>
<dbReference type="OrthoDB" id="1495892at2"/>
<dbReference type="RefSeq" id="WP_128535307.1">
    <property type="nucleotide sequence ID" value="NZ_SBIW01000008.1"/>
</dbReference>
<evidence type="ECO:0000313" key="2">
    <source>
        <dbReference type="EMBL" id="RWY49235.1"/>
    </source>
</evidence>
<evidence type="ECO:0000259" key="1">
    <source>
        <dbReference type="Pfam" id="PF12867"/>
    </source>
</evidence>
<dbReference type="InterPro" id="IPR034660">
    <property type="entry name" value="DinB/YfiT-like"/>
</dbReference>
<dbReference type="AlphaFoldDB" id="A0A3S3VIV7"/>
<gene>
    <name evidence="2" type="ORF">EPL05_17640</name>
</gene>
<accession>A0A3S3VIV7</accession>
<dbReference type="SUPFAM" id="SSF109854">
    <property type="entry name" value="DinB/YfiT-like putative metalloenzymes"/>
    <property type="match status" value="1"/>
</dbReference>
<sequence>MNIAKERRAIETGLDSYREQLDGFTEEQFTTIPPIGGWSYAEVYDHILKASLGSSIALERCTNNNCLPTKMGMNLWGYYLMLTGSFPPFKVQVPESVAAKMAPKKITLEEAKNLIIKVRKRVEDTAKLLPDASLRAKWEHPRLGMLNAEQWFKFIRIHLQHHLNQLERIKKSLNSGR</sequence>
<dbReference type="Gene3D" id="1.20.120.450">
    <property type="entry name" value="dinb family like domain"/>
    <property type="match status" value="1"/>
</dbReference>
<reference evidence="2 3" key="1">
    <citation type="submission" date="2019-01" db="EMBL/GenBank/DDBJ databases">
        <title>Mucilaginibacter antarcticum sp. nov., isolated from antarctic soil.</title>
        <authorList>
            <person name="Yan Y.-Q."/>
            <person name="Du Z.-J."/>
        </authorList>
    </citation>
    <scope>NUCLEOTIDE SEQUENCE [LARGE SCALE GENOMIC DNA]</scope>
    <source>
        <strain evidence="2 3">F01003</strain>
    </source>
</reference>
<protein>
    <submittedName>
        <fullName evidence="2">DinB family protein</fullName>
    </submittedName>
</protein>
<comment type="caution">
    <text evidence="2">The sequence shown here is derived from an EMBL/GenBank/DDBJ whole genome shotgun (WGS) entry which is preliminary data.</text>
</comment>
<evidence type="ECO:0000313" key="3">
    <source>
        <dbReference type="Proteomes" id="UP000286701"/>
    </source>
</evidence>
<dbReference type="EMBL" id="SBIW01000008">
    <property type="protein sequence ID" value="RWY49235.1"/>
    <property type="molecule type" value="Genomic_DNA"/>
</dbReference>
<name>A0A3S3VIV7_9SPHI</name>
<organism evidence="2 3">
    <name type="scientific">Mucilaginibacter gilvus</name>
    <dbReference type="NCBI Taxonomy" id="2305909"/>
    <lineage>
        <taxon>Bacteria</taxon>
        <taxon>Pseudomonadati</taxon>
        <taxon>Bacteroidota</taxon>
        <taxon>Sphingobacteriia</taxon>
        <taxon>Sphingobacteriales</taxon>
        <taxon>Sphingobacteriaceae</taxon>
        <taxon>Mucilaginibacter</taxon>
    </lineage>
</organism>
<dbReference type="InterPro" id="IPR024775">
    <property type="entry name" value="DinB-like"/>
</dbReference>